<protein>
    <submittedName>
        <fullName evidence="2">Uncharacterized protein</fullName>
    </submittedName>
</protein>
<reference evidence="2" key="1">
    <citation type="submission" date="2021-07" db="EMBL/GenBank/DDBJ databases">
        <authorList>
            <person name="Durling M."/>
        </authorList>
    </citation>
    <scope>NUCLEOTIDE SEQUENCE</scope>
</reference>
<name>A0A9N9PW76_9HELO</name>
<feature type="signal peptide" evidence="1">
    <location>
        <begin position="1"/>
        <end position="19"/>
    </location>
</feature>
<feature type="chain" id="PRO_5040256077" evidence="1">
    <location>
        <begin position="20"/>
        <end position="115"/>
    </location>
</feature>
<keyword evidence="1" id="KW-0732">Signal</keyword>
<evidence type="ECO:0000313" key="3">
    <source>
        <dbReference type="Proteomes" id="UP000701801"/>
    </source>
</evidence>
<accession>A0A9N9PW76</accession>
<sequence>MHIAALLTTLGYLATTVVADTVYTEEAGYPAPPDGFLVDRVNGKKSDCTANVYCGSYTQSPPGSKAFTIGRTLCDPFYHPGEDKNGKPLGAVQVPCNAQSTGKPGPIFSSLKEKV</sequence>
<dbReference type="Proteomes" id="UP000701801">
    <property type="component" value="Unassembled WGS sequence"/>
</dbReference>
<comment type="caution">
    <text evidence="2">The sequence shown here is derived from an EMBL/GenBank/DDBJ whole genome shotgun (WGS) entry which is preliminary data.</text>
</comment>
<gene>
    <name evidence="2" type="ORF">HYALB_00007929</name>
</gene>
<evidence type="ECO:0000313" key="2">
    <source>
        <dbReference type="EMBL" id="CAG8977233.1"/>
    </source>
</evidence>
<dbReference type="AlphaFoldDB" id="A0A9N9PW76"/>
<keyword evidence="3" id="KW-1185">Reference proteome</keyword>
<dbReference type="EMBL" id="CAJVRM010000208">
    <property type="protein sequence ID" value="CAG8977233.1"/>
    <property type="molecule type" value="Genomic_DNA"/>
</dbReference>
<organism evidence="2 3">
    <name type="scientific">Hymenoscyphus albidus</name>
    <dbReference type="NCBI Taxonomy" id="595503"/>
    <lineage>
        <taxon>Eukaryota</taxon>
        <taxon>Fungi</taxon>
        <taxon>Dikarya</taxon>
        <taxon>Ascomycota</taxon>
        <taxon>Pezizomycotina</taxon>
        <taxon>Leotiomycetes</taxon>
        <taxon>Helotiales</taxon>
        <taxon>Helotiaceae</taxon>
        <taxon>Hymenoscyphus</taxon>
    </lineage>
</organism>
<proteinExistence type="predicted"/>
<dbReference type="OrthoDB" id="10346432at2759"/>
<evidence type="ECO:0000256" key="1">
    <source>
        <dbReference type="SAM" id="SignalP"/>
    </source>
</evidence>